<keyword evidence="3" id="KW-1185">Reference proteome</keyword>
<proteinExistence type="predicted"/>
<evidence type="ECO:0000313" key="2">
    <source>
        <dbReference type="EMBL" id="KAG8537271.1"/>
    </source>
</evidence>
<gene>
    <name evidence="2" type="ORF">GDO81_024799</name>
</gene>
<evidence type="ECO:0000313" key="3">
    <source>
        <dbReference type="Proteomes" id="UP000824782"/>
    </source>
</evidence>
<dbReference type="Proteomes" id="UP000824782">
    <property type="component" value="Unassembled WGS sequence"/>
</dbReference>
<organism evidence="2 3">
    <name type="scientific">Engystomops pustulosus</name>
    <name type="common">Tungara frog</name>
    <name type="synonym">Physalaemus pustulosus</name>
    <dbReference type="NCBI Taxonomy" id="76066"/>
    <lineage>
        <taxon>Eukaryota</taxon>
        <taxon>Metazoa</taxon>
        <taxon>Chordata</taxon>
        <taxon>Craniata</taxon>
        <taxon>Vertebrata</taxon>
        <taxon>Euteleostomi</taxon>
        <taxon>Amphibia</taxon>
        <taxon>Batrachia</taxon>
        <taxon>Anura</taxon>
        <taxon>Neobatrachia</taxon>
        <taxon>Hyloidea</taxon>
        <taxon>Leptodactylidae</taxon>
        <taxon>Leiuperinae</taxon>
        <taxon>Engystomops</taxon>
    </lineage>
</organism>
<protein>
    <submittedName>
        <fullName evidence="2">Uncharacterized protein</fullName>
    </submittedName>
</protein>
<dbReference type="AlphaFoldDB" id="A0AAV6YJZ3"/>
<reference evidence="2" key="1">
    <citation type="thesis" date="2020" institute="ProQuest LLC" country="789 East Eisenhower Parkway, Ann Arbor, MI, USA">
        <title>Comparative Genomics and Chromosome Evolution.</title>
        <authorList>
            <person name="Mudd A.B."/>
        </authorList>
    </citation>
    <scope>NUCLEOTIDE SEQUENCE</scope>
    <source>
        <strain evidence="2">237g6f4</strain>
        <tissue evidence="2">Blood</tissue>
    </source>
</reference>
<dbReference type="EMBL" id="WNYA01031915">
    <property type="protein sequence ID" value="KAG8537271.1"/>
    <property type="molecule type" value="Genomic_DNA"/>
</dbReference>
<comment type="caution">
    <text evidence="2">The sequence shown here is derived from an EMBL/GenBank/DDBJ whole genome shotgun (WGS) entry which is preliminary data.</text>
</comment>
<evidence type="ECO:0000256" key="1">
    <source>
        <dbReference type="SAM" id="MobiDB-lite"/>
    </source>
</evidence>
<name>A0AAV6YJZ3_ENGPU</name>
<sequence>MYHGSSHWGTFAYPSGGVHRKCIVQRSCTRYPACVASLLRSDIVHLLPGACKCLILQHNLKIKSRAQSESVGSSDGPPLISVS</sequence>
<feature type="region of interest" description="Disordered" evidence="1">
    <location>
        <begin position="64"/>
        <end position="83"/>
    </location>
</feature>
<accession>A0AAV6YJZ3</accession>